<keyword evidence="1" id="KW-0812">Transmembrane</keyword>
<sequence>LDARNLKIACSIKKEEEKVIGLFKILKIYLGAYLLELLLEIKIFLVFYCKNVSFDKVFPY</sequence>
<evidence type="ECO:0000256" key="1">
    <source>
        <dbReference type="SAM" id="Phobius"/>
    </source>
</evidence>
<proteinExistence type="predicted"/>
<feature type="non-terminal residue" evidence="2">
    <location>
        <position position="1"/>
    </location>
</feature>
<dbReference type="EMBL" id="MU006237">
    <property type="protein sequence ID" value="KAF2821527.1"/>
    <property type="molecule type" value="Genomic_DNA"/>
</dbReference>
<accession>A0A6A6ZMP2</accession>
<keyword evidence="1" id="KW-0472">Membrane</keyword>
<dbReference type="Proteomes" id="UP000799424">
    <property type="component" value="Unassembled WGS sequence"/>
</dbReference>
<protein>
    <submittedName>
        <fullName evidence="2">Uncharacterized protein</fullName>
    </submittedName>
</protein>
<dbReference type="AlphaFoldDB" id="A0A6A6ZMP2"/>
<evidence type="ECO:0000313" key="3">
    <source>
        <dbReference type="Proteomes" id="UP000799424"/>
    </source>
</evidence>
<evidence type="ECO:0000313" key="2">
    <source>
        <dbReference type="EMBL" id="KAF2821527.1"/>
    </source>
</evidence>
<feature type="transmembrane region" description="Helical" evidence="1">
    <location>
        <begin position="28"/>
        <end position="49"/>
    </location>
</feature>
<reference evidence="2" key="1">
    <citation type="journal article" date="2020" name="Stud. Mycol.">
        <title>101 Dothideomycetes genomes: a test case for predicting lifestyles and emergence of pathogens.</title>
        <authorList>
            <person name="Haridas S."/>
            <person name="Albert R."/>
            <person name="Binder M."/>
            <person name="Bloem J."/>
            <person name="Labutti K."/>
            <person name="Salamov A."/>
            <person name="Andreopoulos B."/>
            <person name="Baker S."/>
            <person name="Barry K."/>
            <person name="Bills G."/>
            <person name="Bluhm B."/>
            <person name="Cannon C."/>
            <person name="Castanera R."/>
            <person name="Culley D."/>
            <person name="Daum C."/>
            <person name="Ezra D."/>
            <person name="Gonzalez J."/>
            <person name="Henrissat B."/>
            <person name="Kuo A."/>
            <person name="Liang C."/>
            <person name="Lipzen A."/>
            <person name="Lutzoni F."/>
            <person name="Magnuson J."/>
            <person name="Mondo S."/>
            <person name="Nolan M."/>
            <person name="Ohm R."/>
            <person name="Pangilinan J."/>
            <person name="Park H.-J."/>
            <person name="Ramirez L."/>
            <person name="Alfaro M."/>
            <person name="Sun H."/>
            <person name="Tritt A."/>
            <person name="Yoshinaga Y."/>
            <person name="Zwiers L.-H."/>
            <person name="Turgeon B."/>
            <person name="Goodwin S."/>
            <person name="Spatafora J."/>
            <person name="Crous P."/>
            <person name="Grigoriev I."/>
        </authorList>
    </citation>
    <scope>NUCLEOTIDE SEQUENCE</scope>
    <source>
        <strain evidence="2">CBS 113818</strain>
    </source>
</reference>
<gene>
    <name evidence="2" type="ORF">CC86DRAFT_302813</name>
</gene>
<keyword evidence="3" id="KW-1185">Reference proteome</keyword>
<organism evidence="2 3">
    <name type="scientific">Ophiobolus disseminans</name>
    <dbReference type="NCBI Taxonomy" id="1469910"/>
    <lineage>
        <taxon>Eukaryota</taxon>
        <taxon>Fungi</taxon>
        <taxon>Dikarya</taxon>
        <taxon>Ascomycota</taxon>
        <taxon>Pezizomycotina</taxon>
        <taxon>Dothideomycetes</taxon>
        <taxon>Pleosporomycetidae</taxon>
        <taxon>Pleosporales</taxon>
        <taxon>Pleosporineae</taxon>
        <taxon>Phaeosphaeriaceae</taxon>
        <taxon>Ophiobolus</taxon>
    </lineage>
</organism>
<keyword evidence="1" id="KW-1133">Transmembrane helix</keyword>
<name>A0A6A6ZMP2_9PLEO</name>